<sequence length="237" mass="26915">MNSDSIWNWSLRDAGRCGRSRVMAKVQQKRAARTREKILAALEQLLESKEFEAISIADIARQGGVAVGSIYSHFEDKEALLPALFDRYVERIEERVAEFVEHGTIDGEKYEAGDTPDLREMIEQSIRGAHRQVTETLGLRRALLTYRRLNPDVEVPLVSKLGRDAIELLAAELTRHRDEIVHDDLHEAARMVSYFVNIAFLDRIVLPGAATKDDLRPSDEVLIETYTGMVLHYLTGR</sequence>
<organism evidence="4 5">
    <name type="scientific">Qipengyuania flava</name>
    <dbReference type="NCBI Taxonomy" id="192812"/>
    <lineage>
        <taxon>Bacteria</taxon>
        <taxon>Pseudomonadati</taxon>
        <taxon>Pseudomonadota</taxon>
        <taxon>Alphaproteobacteria</taxon>
        <taxon>Sphingomonadales</taxon>
        <taxon>Erythrobacteraceae</taxon>
        <taxon>Qipengyuania</taxon>
    </lineage>
</organism>
<dbReference type="SUPFAM" id="SSF46689">
    <property type="entry name" value="Homeodomain-like"/>
    <property type="match status" value="1"/>
</dbReference>
<gene>
    <name evidence="4" type="ORF">D0Y83_04925</name>
</gene>
<name>A0A5P6N9S0_9SPHN</name>
<dbReference type="AlphaFoldDB" id="A0A5P6N9S0"/>
<protein>
    <submittedName>
        <fullName evidence="4">TetR/AcrR family transcriptional regulator</fullName>
    </submittedName>
</protein>
<dbReference type="PANTHER" id="PTHR43479">
    <property type="entry name" value="ACREF/ENVCD OPERON REPRESSOR-RELATED"/>
    <property type="match status" value="1"/>
</dbReference>
<dbReference type="PROSITE" id="PS50977">
    <property type="entry name" value="HTH_TETR_2"/>
    <property type="match status" value="1"/>
</dbReference>
<dbReference type="Pfam" id="PF00440">
    <property type="entry name" value="TetR_N"/>
    <property type="match status" value="1"/>
</dbReference>
<feature type="DNA-binding region" description="H-T-H motif" evidence="2">
    <location>
        <begin position="55"/>
        <end position="74"/>
    </location>
</feature>
<evidence type="ECO:0000313" key="5">
    <source>
        <dbReference type="Proteomes" id="UP000325385"/>
    </source>
</evidence>
<dbReference type="Proteomes" id="UP000325385">
    <property type="component" value="Chromosome"/>
</dbReference>
<evidence type="ECO:0000256" key="1">
    <source>
        <dbReference type="ARBA" id="ARBA00023125"/>
    </source>
</evidence>
<keyword evidence="1 2" id="KW-0238">DNA-binding</keyword>
<feature type="domain" description="HTH tetR-type" evidence="3">
    <location>
        <begin position="32"/>
        <end position="92"/>
    </location>
</feature>
<dbReference type="EMBL" id="CP032228">
    <property type="protein sequence ID" value="QFI62688.1"/>
    <property type="molecule type" value="Genomic_DNA"/>
</dbReference>
<evidence type="ECO:0000256" key="2">
    <source>
        <dbReference type="PROSITE-ProRule" id="PRU00335"/>
    </source>
</evidence>
<dbReference type="GO" id="GO:0003677">
    <property type="term" value="F:DNA binding"/>
    <property type="evidence" value="ECO:0007669"/>
    <property type="project" value="UniProtKB-UniRule"/>
</dbReference>
<dbReference type="PANTHER" id="PTHR43479:SF11">
    <property type="entry name" value="ACREF_ENVCD OPERON REPRESSOR-RELATED"/>
    <property type="match status" value="1"/>
</dbReference>
<evidence type="ECO:0000259" key="3">
    <source>
        <dbReference type="PROSITE" id="PS50977"/>
    </source>
</evidence>
<evidence type="ECO:0000313" key="4">
    <source>
        <dbReference type="EMBL" id="QFI62688.1"/>
    </source>
</evidence>
<dbReference type="InterPro" id="IPR001647">
    <property type="entry name" value="HTH_TetR"/>
</dbReference>
<dbReference type="PRINTS" id="PR00455">
    <property type="entry name" value="HTHTETR"/>
</dbReference>
<dbReference type="InterPro" id="IPR009057">
    <property type="entry name" value="Homeodomain-like_sf"/>
</dbReference>
<proteinExistence type="predicted"/>
<accession>A0A5P6N9S0</accession>
<dbReference type="Gene3D" id="1.10.357.10">
    <property type="entry name" value="Tetracycline Repressor, domain 2"/>
    <property type="match status" value="1"/>
</dbReference>
<dbReference type="InterPro" id="IPR050624">
    <property type="entry name" value="HTH-type_Tx_Regulator"/>
</dbReference>
<reference evidence="5" key="1">
    <citation type="submission" date="2018-09" db="EMBL/GenBank/DDBJ databases">
        <title>Nocardia yunnanensis sp. nov., an actinomycete isolated from a soil sample.</title>
        <authorList>
            <person name="Zhang J."/>
        </authorList>
    </citation>
    <scope>NUCLEOTIDE SEQUENCE [LARGE SCALE GENOMIC DNA]</scope>
    <source>
        <strain evidence="5">21-3</strain>
    </source>
</reference>